<keyword evidence="2" id="KW-0067">ATP-binding</keyword>
<proteinExistence type="predicted"/>
<dbReference type="PRINTS" id="PR00038">
    <property type="entry name" value="HTHLUXR"/>
</dbReference>
<dbReference type="SUPFAM" id="SSF52540">
    <property type="entry name" value="P-loop containing nucleoside triphosphate hydrolases"/>
    <property type="match status" value="1"/>
</dbReference>
<dbReference type="InterPro" id="IPR027417">
    <property type="entry name" value="P-loop_NTPase"/>
</dbReference>
<sequence length="905" mass="95801">MLVGRADEQAAVEDVLTAAQTGRSRALVVRGEAGIGKSALLDHATTTWRHRVLRSVGIESDAELAFGALHMMLHPYLDRLDALPGPQADALRAALGLAGTPTPNRLLVGAATLSLLAELAAETPTLCLVDDAQWLDQGSSDALLFAARRFRADPVAMLFGVRETAVPFRTPGLDTLQLGGLSDVGARTLLDEHAPGLTEPVRRRVLDEARGNPLAVIEFGGARRAAQQAGRADPVEQVGPLPVVRRVQEGFRAQIAELPAATRTVLLAAAADGSAGLGVVLQVASVSGASAADLEPAERAELVAVASDAVTFRHPLIRAAAYQDAPHHQRVAVHGAFADALIGPDETDRRVWHLAAAATGPDDAVAAELERSAVRAQHRGGTMAVSAAYERAGRLSTDPAQRARRITVAAQAAWDAGKPDRAARLAAEAASLTDDPVITADALFVQAQIEYDRTSPVTDAAMAMEAAELVLERDPERAVVMLTEAVNAARHGCALEHLRRATGHLTALDLPAGSPLHLTIAAEAGWAELLDGRPELAVEPMRRLLDTARTGAVDYHAWVVAGISGLMLGDSEAATAAMTAMLADARAAGAVGWMPYTLEFLAIAQLLGGEFRAAEASATEGIDLAEEAGWHTEKVALQAVAVWLAAVAGDEARCRSLAATVIVEGTARRLANTSLAQWGLALLDLAAGRFGAAADALDEVCSGPARHDYLIHAVPDHVEAAVRAGTPDRARDHLPAFEHWAWQVGDPGAAALAHRCRALLDDDDAGSHYERALRLHPGPYDTARTRLLHGEWLRRRRRRTEAKAQLLAALAGFDRLGARCWADRTATELAAIGERPVARPQAGDLLARLTPQEAQAVRLAAAGLSNKEIAARLFLSPRTVGHHLYRAYPKLGVTRRTELAQLDLG</sequence>
<dbReference type="PANTHER" id="PTHR16305">
    <property type="entry name" value="TESTICULAR SOLUBLE ADENYLYL CYCLASE"/>
    <property type="match status" value="1"/>
</dbReference>
<evidence type="ECO:0000256" key="1">
    <source>
        <dbReference type="ARBA" id="ARBA00022741"/>
    </source>
</evidence>
<dbReference type="PANTHER" id="PTHR16305:SF35">
    <property type="entry name" value="TRANSCRIPTIONAL ACTIVATOR DOMAIN"/>
    <property type="match status" value="1"/>
</dbReference>
<dbReference type="SMART" id="SM00421">
    <property type="entry name" value="HTH_LUXR"/>
    <property type="match status" value="1"/>
</dbReference>
<dbReference type="PROSITE" id="PS00622">
    <property type="entry name" value="HTH_LUXR_1"/>
    <property type="match status" value="1"/>
</dbReference>
<dbReference type="Gene3D" id="1.10.10.10">
    <property type="entry name" value="Winged helix-like DNA-binding domain superfamily/Winged helix DNA-binding domain"/>
    <property type="match status" value="1"/>
</dbReference>
<accession>A0ABT1AA36</accession>
<dbReference type="EMBL" id="JAGSOV010000073">
    <property type="protein sequence ID" value="MCO1659904.1"/>
    <property type="molecule type" value="Genomic_DNA"/>
</dbReference>
<protein>
    <submittedName>
        <fullName evidence="4">AAA family ATPase</fullName>
    </submittedName>
</protein>
<dbReference type="CDD" id="cd06170">
    <property type="entry name" value="LuxR_C_like"/>
    <property type="match status" value="1"/>
</dbReference>
<dbReference type="Pfam" id="PF00196">
    <property type="entry name" value="GerE"/>
    <property type="match status" value="1"/>
</dbReference>
<dbReference type="Proteomes" id="UP001165283">
    <property type="component" value="Unassembled WGS sequence"/>
</dbReference>
<organism evidence="4 5">
    <name type="scientific">Pseudonocardia humida</name>
    <dbReference type="NCBI Taxonomy" id="2800819"/>
    <lineage>
        <taxon>Bacteria</taxon>
        <taxon>Bacillati</taxon>
        <taxon>Actinomycetota</taxon>
        <taxon>Actinomycetes</taxon>
        <taxon>Pseudonocardiales</taxon>
        <taxon>Pseudonocardiaceae</taxon>
        <taxon>Pseudonocardia</taxon>
    </lineage>
</organism>
<dbReference type="Pfam" id="PF13191">
    <property type="entry name" value="AAA_16"/>
    <property type="match status" value="1"/>
</dbReference>
<dbReference type="SUPFAM" id="SSF46894">
    <property type="entry name" value="C-terminal effector domain of the bipartite response regulators"/>
    <property type="match status" value="1"/>
</dbReference>
<keyword evidence="5" id="KW-1185">Reference proteome</keyword>
<keyword evidence="1" id="KW-0547">Nucleotide-binding</keyword>
<feature type="domain" description="HTH luxR-type" evidence="3">
    <location>
        <begin position="842"/>
        <end position="905"/>
    </location>
</feature>
<dbReference type="InterPro" id="IPR016032">
    <property type="entry name" value="Sig_transdc_resp-reg_C-effctor"/>
</dbReference>
<evidence type="ECO:0000313" key="4">
    <source>
        <dbReference type="EMBL" id="MCO1659904.1"/>
    </source>
</evidence>
<gene>
    <name evidence="4" type="ORF">KDL28_33065</name>
</gene>
<dbReference type="InterPro" id="IPR036388">
    <property type="entry name" value="WH-like_DNA-bd_sf"/>
</dbReference>
<reference evidence="4" key="1">
    <citation type="submission" date="2021-04" db="EMBL/GenBank/DDBJ databases">
        <title>Pseudonocardia sp. nov., isolated from sandy soil of mangrove forest.</title>
        <authorList>
            <person name="Zan Z."/>
            <person name="Huang R."/>
            <person name="Liu W."/>
        </authorList>
    </citation>
    <scope>NUCLEOTIDE SEQUENCE</scope>
    <source>
        <strain evidence="4">S2-4</strain>
    </source>
</reference>
<evidence type="ECO:0000256" key="2">
    <source>
        <dbReference type="ARBA" id="ARBA00022840"/>
    </source>
</evidence>
<evidence type="ECO:0000259" key="3">
    <source>
        <dbReference type="PROSITE" id="PS50043"/>
    </source>
</evidence>
<comment type="caution">
    <text evidence="4">The sequence shown here is derived from an EMBL/GenBank/DDBJ whole genome shotgun (WGS) entry which is preliminary data.</text>
</comment>
<dbReference type="PROSITE" id="PS50043">
    <property type="entry name" value="HTH_LUXR_2"/>
    <property type="match status" value="1"/>
</dbReference>
<dbReference type="InterPro" id="IPR041664">
    <property type="entry name" value="AAA_16"/>
</dbReference>
<dbReference type="RefSeq" id="WP_252445013.1">
    <property type="nucleotide sequence ID" value="NZ_JAGSOV010000073.1"/>
</dbReference>
<name>A0ABT1AA36_9PSEU</name>
<dbReference type="InterPro" id="IPR000792">
    <property type="entry name" value="Tscrpt_reg_LuxR_C"/>
</dbReference>
<evidence type="ECO:0000313" key="5">
    <source>
        <dbReference type="Proteomes" id="UP001165283"/>
    </source>
</evidence>